<accession>A0A0P6YMS1</accession>
<dbReference type="Gene3D" id="3.40.50.1820">
    <property type="entry name" value="alpha/beta hydrolase"/>
    <property type="match status" value="1"/>
</dbReference>
<sequence>MQTIRSQDGTRLAYDVYGSGPPLIYVTGATCFRSFPPIVSDAKALAKAFTVYNYDRRGRGDSTDTLPYSLERELEDLLALIEVAGGKAHVYGHSSGAVLALEAALHYPKKLDHVFLYDPAYVHDAAEKAEYASLRAKIETLLAHGQHARAITSFLQGIGMPKIVGWLMRFMPGWKTMVALAPTLAYDLSLTADLPPFERASQCTIPMHVIAGAKSPAGIRSLSQTLAAKIPKASYDQLAGQGHMVNTKHLLPLFMRYLTTAAAVGSPSA</sequence>
<dbReference type="PANTHER" id="PTHR43433:SF5">
    <property type="entry name" value="AB HYDROLASE-1 DOMAIN-CONTAINING PROTEIN"/>
    <property type="match status" value="1"/>
</dbReference>
<gene>
    <name evidence="2" type="ORF">SE18_01005</name>
</gene>
<evidence type="ECO:0000259" key="1">
    <source>
        <dbReference type="Pfam" id="PF12697"/>
    </source>
</evidence>
<protein>
    <submittedName>
        <fullName evidence="2">Alpha/beta hydrolase</fullName>
    </submittedName>
</protein>
<reference evidence="2 3" key="1">
    <citation type="submission" date="2015-07" db="EMBL/GenBank/DDBJ databases">
        <title>Whole genome sequence of Herpetosiphon geysericola DSM 7119.</title>
        <authorList>
            <person name="Hemp J."/>
            <person name="Ward L.M."/>
            <person name="Pace L.A."/>
            <person name="Fischer W.W."/>
        </authorList>
    </citation>
    <scope>NUCLEOTIDE SEQUENCE [LARGE SCALE GENOMIC DNA]</scope>
    <source>
        <strain evidence="2 3">DSM 7119</strain>
    </source>
</reference>
<keyword evidence="3" id="KW-1185">Reference proteome</keyword>
<dbReference type="SUPFAM" id="SSF53474">
    <property type="entry name" value="alpha/beta-Hydrolases"/>
    <property type="match status" value="1"/>
</dbReference>
<evidence type="ECO:0000313" key="2">
    <source>
        <dbReference type="EMBL" id="KPL91968.1"/>
    </source>
</evidence>
<comment type="caution">
    <text evidence="2">The sequence shown here is derived from an EMBL/GenBank/DDBJ whole genome shotgun (WGS) entry which is preliminary data.</text>
</comment>
<dbReference type="InterPro" id="IPR050471">
    <property type="entry name" value="AB_hydrolase"/>
</dbReference>
<dbReference type="GO" id="GO:0016787">
    <property type="term" value="F:hydrolase activity"/>
    <property type="evidence" value="ECO:0007669"/>
    <property type="project" value="UniProtKB-KW"/>
</dbReference>
<feature type="domain" description="AB hydrolase-1" evidence="1">
    <location>
        <begin position="29"/>
        <end position="246"/>
    </location>
</feature>
<dbReference type="Pfam" id="PF12697">
    <property type="entry name" value="Abhydrolase_6"/>
    <property type="match status" value="1"/>
</dbReference>
<evidence type="ECO:0000313" key="3">
    <source>
        <dbReference type="Proteomes" id="UP000050277"/>
    </source>
</evidence>
<dbReference type="PANTHER" id="PTHR43433">
    <property type="entry name" value="HYDROLASE, ALPHA/BETA FOLD FAMILY PROTEIN"/>
    <property type="match status" value="1"/>
</dbReference>
<keyword evidence="2" id="KW-0378">Hydrolase</keyword>
<organism evidence="2 3">
    <name type="scientific">Herpetosiphon geysericola</name>
    <dbReference type="NCBI Taxonomy" id="70996"/>
    <lineage>
        <taxon>Bacteria</taxon>
        <taxon>Bacillati</taxon>
        <taxon>Chloroflexota</taxon>
        <taxon>Chloroflexia</taxon>
        <taxon>Herpetosiphonales</taxon>
        <taxon>Herpetosiphonaceae</taxon>
        <taxon>Herpetosiphon</taxon>
    </lineage>
</organism>
<dbReference type="RefSeq" id="WP_054532556.1">
    <property type="nucleotide sequence ID" value="NZ_LGKP01000003.1"/>
</dbReference>
<name>A0A0P6YMS1_9CHLR</name>
<dbReference type="STRING" id="70996.SE18_01005"/>
<dbReference type="EMBL" id="LGKP01000003">
    <property type="protein sequence ID" value="KPL91968.1"/>
    <property type="molecule type" value="Genomic_DNA"/>
</dbReference>
<dbReference type="AlphaFoldDB" id="A0A0P6YMS1"/>
<proteinExistence type="predicted"/>
<dbReference type="Proteomes" id="UP000050277">
    <property type="component" value="Unassembled WGS sequence"/>
</dbReference>
<dbReference type="OrthoDB" id="63519at2"/>
<dbReference type="InterPro" id="IPR029058">
    <property type="entry name" value="AB_hydrolase_fold"/>
</dbReference>
<dbReference type="InterPro" id="IPR000073">
    <property type="entry name" value="AB_hydrolase_1"/>
</dbReference>